<dbReference type="CDD" id="cd22406">
    <property type="entry name" value="KH-I_Vigilin_rpt2"/>
    <property type="match status" value="1"/>
</dbReference>
<evidence type="ECO:0000256" key="8">
    <source>
        <dbReference type="PROSITE-ProRule" id="PRU00117"/>
    </source>
</evidence>
<feature type="domain" description="K Homology" evidence="11">
    <location>
        <begin position="1139"/>
        <end position="1208"/>
    </location>
</feature>
<dbReference type="Pfam" id="PF24668">
    <property type="entry name" value="KH_Vigilin"/>
    <property type="match status" value="1"/>
</dbReference>
<dbReference type="CDD" id="cd22408">
    <property type="entry name" value="KH-I_Vigilin_rpt4"/>
    <property type="match status" value="1"/>
</dbReference>
<feature type="domain" description="K Homology" evidence="11">
    <location>
        <begin position="891"/>
        <end position="960"/>
    </location>
</feature>
<keyword evidence="4" id="KW-0575">Peroxidase</keyword>
<evidence type="ECO:0000256" key="10">
    <source>
        <dbReference type="SAM" id="MobiDB-lite"/>
    </source>
</evidence>
<dbReference type="CDD" id="cd22415">
    <property type="entry name" value="KH-I_Vigilin_rpt12"/>
    <property type="match status" value="1"/>
</dbReference>
<dbReference type="GO" id="GO:0006979">
    <property type="term" value="P:response to oxidative stress"/>
    <property type="evidence" value="ECO:0007669"/>
    <property type="project" value="InterPro"/>
</dbReference>
<feature type="coiled-coil region" evidence="9">
    <location>
        <begin position="941"/>
        <end position="968"/>
    </location>
</feature>
<feature type="coiled-coil region" evidence="9">
    <location>
        <begin position="1112"/>
        <end position="1139"/>
    </location>
</feature>
<dbReference type="CDD" id="cd22417">
    <property type="entry name" value="KH-I_Vigilin_rpt14"/>
    <property type="match status" value="1"/>
</dbReference>
<keyword evidence="7" id="KW-0560">Oxidoreductase</keyword>
<evidence type="ECO:0000256" key="9">
    <source>
        <dbReference type="SAM" id="Coils"/>
    </source>
</evidence>
<dbReference type="Gene3D" id="3.30.1370.10">
    <property type="entry name" value="K Homology domain, type 1"/>
    <property type="match status" value="14"/>
</dbReference>
<accession>A0A1B0GGU6</accession>
<dbReference type="CDD" id="cd22413">
    <property type="entry name" value="KH-I_Vigilin_rpt10"/>
    <property type="match status" value="1"/>
</dbReference>
<feature type="domain" description="K Homology" evidence="11">
    <location>
        <begin position="301"/>
        <end position="369"/>
    </location>
</feature>
<evidence type="ECO:0000256" key="2">
    <source>
        <dbReference type="ARBA" id="ARBA00006926"/>
    </source>
</evidence>
<dbReference type="CDD" id="cd22414">
    <property type="entry name" value="KH-I_Vigilin_rpt11"/>
    <property type="match status" value="1"/>
</dbReference>
<feature type="domain" description="K Homology" evidence="11">
    <location>
        <begin position="1212"/>
        <end position="1281"/>
    </location>
</feature>
<keyword evidence="14" id="KW-1185">Reference proteome</keyword>
<keyword evidence="5" id="KW-0677">Repeat</keyword>
<dbReference type="GO" id="GO:0004601">
    <property type="term" value="F:peroxidase activity"/>
    <property type="evidence" value="ECO:0007669"/>
    <property type="project" value="UniProtKB-KW"/>
</dbReference>
<feature type="region of interest" description="Disordered" evidence="10">
    <location>
        <begin position="1312"/>
        <end position="1374"/>
    </location>
</feature>
<evidence type="ECO:0000313" key="13">
    <source>
        <dbReference type="EnsemblMetazoa" id="LLOJ000218-PA"/>
    </source>
</evidence>
<keyword evidence="3" id="KW-0963">Cytoplasm</keyword>
<dbReference type="VEuPathDB" id="VectorBase:LLONM1_009772"/>
<dbReference type="EMBL" id="AJWK01000756">
    <property type="status" value="NOT_ANNOTATED_CDS"/>
    <property type="molecule type" value="Genomic_DNA"/>
</dbReference>
<dbReference type="Gene3D" id="3.40.30.10">
    <property type="entry name" value="Glutaredoxin"/>
    <property type="match status" value="1"/>
</dbReference>
<feature type="domain" description="K Homology" evidence="11">
    <location>
        <begin position="583"/>
        <end position="663"/>
    </location>
</feature>
<dbReference type="CDD" id="cd00340">
    <property type="entry name" value="GSH_Peroxidase"/>
    <property type="match status" value="1"/>
</dbReference>
<evidence type="ECO:0000256" key="7">
    <source>
        <dbReference type="ARBA" id="ARBA00023002"/>
    </source>
</evidence>
<evidence type="ECO:0000256" key="3">
    <source>
        <dbReference type="ARBA" id="ARBA00022490"/>
    </source>
</evidence>
<dbReference type="CDD" id="cd02394">
    <property type="entry name" value="KH-I_Vigilin_rpt6"/>
    <property type="match status" value="1"/>
</dbReference>
<protein>
    <submittedName>
        <fullName evidence="12">Putative vigilin</fullName>
    </submittedName>
</protein>
<feature type="coiled-coil region" evidence="9">
    <location>
        <begin position="564"/>
        <end position="591"/>
    </location>
</feature>
<evidence type="ECO:0000256" key="1">
    <source>
        <dbReference type="ARBA" id="ARBA00004496"/>
    </source>
</evidence>
<dbReference type="InterPro" id="IPR004087">
    <property type="entry name" value="KH_dom"/>
</dbReference>
<dbReference type="GO" id="GO:0010468">
    <property type="term" value="P:regulation of gene expression"/>
    <property type="evidence" value="ECO:0007669"/>
    <property type="project" value="UniProtKB-ARBA"/>
</dbReference>
<reference evidence="12" key="2">
    <citation type="journal article" date="2020" name="BMC">
        <title>Leishmania infection induces a limited differential gene expression in the sand fly midgut.</title>
        <authorList>
            <person name="Coutinho-Abreu I.V."/>
            <person name="Serafim T.D."/>
            <person name="Meneses C."/>
            <person name="Kamhawi S."/>
            <person name="Oliveira F."/>
            <person name="Valenzuela J.G."/>
        </authorList>
    </citation>
    <scope>NUCLEOTIDE SEQUENCE</scope>
    <source>
        <strain evidence="12">Jacobina</strain>
        <tissue evidence="12">Midgut</tissue>
    </source>
</reference>
<evidence type="ECO:0000313" key="14">
    <source>
        <dbReference type="Proteomes" id="UP000092461"/>
    </source>
</evidence>
<dbReference type="Proteomes" id="UP000092461">
    <property type="component" value="Unassembled WGS sequence"/>
</dbReference>
<dbReference type="EMBL" id="AJWK01000755">
    <property type="status" value="NOT_ANNOTATED_CDS"/>
    <property type="molecule type" value="Genomic_DNA"/>
</dbReference>
<dbReference type="InterPro" id="IPR004088">
    <property type="entry name" value="KH_dom_type_1"/>
</dbReference>
<comment type="similarity">
    <text evidence="2">Belongs to the glutathione peroxidase family.</text>
</comment>
<evidence type="ECO:0000256" key="6">
    <source>
        <dbReference type="ARBA" id="ARBA00022884"/>
    </source>
</evidence>
<dbReference type="CDD" id="cd22416">
    <property type="entry name" value="KH-I_Vigilin_rpt13"/>
    <property type="match status" value="1"/>
</dbReference>
<dbReference type="InterPro" id="IPR036249">
    <property type="entry name" value="Thioredoxin-like_sf"/>
</dbReference>
<evidence type="ECO:0000256" key="5">
    <source>
        <dbReference type="ARBA" id="ARBA00022737"/>
    </source>
</evidence>
<feature type="domain" description="K Homology" evidence="11">
    <location>
        <begin position="512"/>
        <end position="579"/>
    </location>
</feature>
<sequence length="1374" mass="154294">MDIADQMTSMPTPKSIFDFREIDANGNAVPLEVYKGKVCLIVNISSNDAGTLGKFKQLDTLNRKYEDHDFAILLFPCSQFGPRNSMSEIVNMIEREHLRVGDLFQEIDVNGSKVSTLYKFLKAERPGNMGGFINCNFTIFVIDRNGYPVERLNPNVHPYVFRVPYSERKFDSEKFGEGESLRTCQNIMKDTGAHIEISSGKDLSLTFLISGKHSEVLDARRKILVHFQTQASKQIPIPKEHHRWILGKKGERLKELEKVTSTKISVPNISEDSDLITIAGTKEGIEKAEHEIKTISDEQSRKAMEKIVVPKVYHPFILGPFNENLNKMIEETGARINVPPQSVMKDEIIITGEKEGVFEAKSRIEAIYKEMESKCTTVSMEVPREQHKYVSGNRGSTIQEILQLTGVSVEIPPNDSTTNTIILRGPQEHLGDALSTVCAKANSVKSVQINAPAWIHKYIIGRKGANIKELSAEFVNVHVEFGDNRIKIEGPPDQVNKASEQLSAIVDDYVNKLTYRDMTVNPKHYKHIIGKAGTNINRLKDELDVVINIEEKDGLNRIRIEGPIDGVLKAEKELTEKIEKLENEKEKDVIIDHRLFRTIIGAKGENIKEIRERFKQVQIMFPNLNDKTDIVKLRGPKDDVDRCTIPQKENVLEARDRIKKIQDELSDIVTEEIVIPPEYYNFIIGAGGKLISSIMEECGNVSIKFPSPESKSDKVTIRGPKEDVQKAKQQLIEMSNERQQSSFTAEVRAKQQHHKFLIGKNGASIRKIRDNTGARIVFPTSTDEDKEVITIIGRKDSVEAARQQLELIIKDIDNIVEDEITVDPKHHRYFVAKRGEVLHRIAEECGGLLISFPRPGVDSDRDKEVITIIGRKDSVEAARQQLELIIKDIDNIVEDEITVDPKHHRYFVAKRGEVLHRIAEECGGLLISFPRPGVDSDRVTLKGARNCIDAAKQRIQELIHNLENQVTIECVIPQRHHRTVMGSRGRKVQEITARYDVQIKFPDRELNSAESMTELNGGDGGATGGAPAEEAGVRTCDVIKITGNSEKCEAAKQALFDLIPITQEINVPFDLHRSIIGQKGQNVRELMHQYDVHIELSPPDQKSDVIKITGAAANVEDAKEAVLKRVEELEQDRKDRELRSFELKIEIDSDYHPKIIGRKGNVINQIRADHGVQISFPKKDDAADNIITIQGYEHAAYAARDAIMKIANALNNLAKETVEVDVRIYPRLIGQRGRNIRRIMDEFKVEVKFPKTGDANPNVVTIVGNEDAVAECKDYILNLEEEYLQDVADAQPAYQPMSVSDVFEEALTKSGLNHRSGGESAGQPPKGFVVKGAPWQKKAPNTSSHEDFPDFGLGANTPATNDTPTLSSAWGLPR</sequence>
<reference evidence="14" key="1">
    <citation type="submission" date="2012-05" db="EMBL/GenBank/DDBJ databases">
        <title>Whole Genome Assembly of Lutzomyia longipalpis.</title>
        <authorList>
            <person name="Richards S."/>
            <person name="Qu C."/>
            <person name="Dillon R."/>
            <person name="Worley K."/>
            <person name="Scherer S."/>
            <person name="Batterton M."/>
            <person name="Taylor A."/>
            <person name="Hawes A."/>
            <person name="Hernandez B."/>
            <person name="Kovar C."/>
            <person name="Mandapat C."/>
            <person name="Pham C."/>
            <person name="Qu C."/>
            <person name="Jing C."/>
            <person name="Bess C."/>
            <person name="Bandaranaike D."/>
            <person name="Ngo D."/>
            <person name="Ongeri F."/>
            <person name="Arias F."/>
            <person name="Lara F."/>
            <person name="Weissenberger G."/>
            <person name="Kamau G."/>
            <person name="Han H."/>
            <person name="Shen H."/>
            <person name="Dinh H."/>
            <person name="Khalil I."/>
            <person name="Jones J."/>
            <person name="Shafer J."/>
            <person name="Jayaseelan J."/>
            <person name="Quiroz J."/>
            <person name="Blankenburg K."/>
            <person name="Nguyen L."/>
            <person name="Jackson L."/>
            <person name="Francisco L."/>
            <person name="Tang L.-Y."/>
            <person name="Pu L.-L."/>
            <person name="Perales L."/>
            <person name="Lorensuhewa L."/>
            <person name="Munidasa M."/>
            <person name="Coyle M."/>
            <person name="Taylor M."/>
            <person name="Puazo M."/>
            <person name="Firestine M."/>
            <person name="Scheel M."/>
            <person name="Javaid M."/>
            <person name="Wang M."/>
            <person name="Li M."/>
            <person name="Tabassum N."/>
            <person name="Saada N."/>
            <person name="Osuji N."/>
            <person name="Aqrawi P."/>
            <person name="Fu Q."/>
            <person name="Thornton R."/>
            <person name="Raj R."/>
            <person name="Goodspeed R."/>
            <person name="Mata R."/>
            <person name="Najjar R."/>
            <person name="Gubbala S."/>
            <person name="Lee S."/>
            <person name="Denson S."/>
            <person name="Patil S."/>
            <person name="Macmil S."/>
            <person name="Qi S."/>
            <person name="Matskevitch T."/>
            <person name="Palculict T."/>
            <person name="Mathew T."/>
            <person name="Vee V."/>
            <person name="Velamala V."/>
            <person name="Korchina V."/>
            <person name="Cai W."/>
            <person name="Liu W."/>
            <person name="Dai W."/>
            <person name="Zou X."/>
            <person name="Zhu Y."/>
            <person name="Zhang Y."/>
            <person name="Wu Y.-Q."/>
            <person name="Xin Y."/>
            <person name="Nazarath L."/>
            <person name="Kovar C."/>
            <person name="Han Y."/>
            <person name="Muzny D."/>
            <person name="Gibbs R."/>
        </authorList>
    </citation>
    <scope>NUCLEOTIDE SEQUENCE [LARGE SCALE GENOMIC DNA]</scope>
    <source>
        <strain evidence="14">Jacobina</strain>
    </source>
</reference>
<feature type="domain" description="K Homology" evidence="11">
    <location>
        <begin position="814"/>
        <end position="887"/>
    </location>
</feature>
<feature type="domain" description="K Homology" evidence="11">
    <location>
        <begin position="229"/>
        <end position="297"/>
    </location>
</feature>
<dbReference type="SMART" id="SM00322">
    <property type="entry name" value="KH"/>
    <property type="match status" value="14"/>
</dbReference>
<dbReference type="FunFam" id="3.30.1370.10:FF:000152">
    <property type="entry name" value="Vigilin 1"/>
    <property type="match status" value="1"/>
</dbReference>
<dbReference type="InterPro" id="IPR036612">
    <property type="entry name" value="KH_dom_type_1_sf"/>
</dbReference>
<dbReference type="PANTHER" id="PTHR10627:SF31">
    <property type="entry name" value="DODECA-SATELLITE-BINDING PROTEIN 1, ISOFORM A"/>
    <property type="match status" value="1"/>
</dbReference>
<dbReference type="EMBL" id="GITU01012095">
    <property type="protein sequence ID" value="MBC1180798.1"/>
    <property type="molecule type" value="Transcribed_RNA"/>
</dbReference>
<feature type="domain" description="K Homology" evidence="11">
    <location>
        <begin position="964"/>
        <end position="1060"/>
    </location>
</feature>
<feature type="domain" description="K Homology" evidence="11">
    <location>
        <begin position="443"/>
        <end position="507"/>
    </location>
</feature>
<dbReference type="PANTHER" id="PTHR10627">
    <property type="entry name" value="SCP160"/>
    <property type="match status" value="1"/>
</dbReference>
<dbReference type="CDD" id="cd22409">
    <property type="entry name" value="KH-I_Vigilin_rpt5"/>
    <property type="match status" value="1"/>
</dbReference>
<feature type="domain" description="K Homology" evidence="11">
    <location>
        <begin position="374"/>
        <end position="442"/>
    </location>
</feature>
<dbReference type="SUPFAM" id="SSF52833">
    <property type="entry name" value="Thioredoxin-like"/>
    <property type="match status" value="1"/>
</dbReference>
<feature type="domain" description="K Homology" evidence="11">
    <location>
        <begin position="1061"/>
        <end position="1127"/>
    </location>
</feature>
<dbReference type="InterPro" id="IPR000889">
    <property type="entry name" value="Glutathione_peroxidase"/>
</dbReference>
<dbReference type="CDD" id="cd22418">
    <property type="entry name" value="KH-I_Vigilin_rpt15"/>
    <property type="match status" value="1"/>
</dbReference>
<evidence type="ECO:0000256" key="4">
    <source>
        <dbReference type="ARBA" id="ARBA00022559"/>
    </source>
</evidence>
<evidence type="ECO:0000259" key="11">
    <source>
        <dbReference type="SMART" id="SM00322"/>
    </source>
</evidence>
<dbReference type="Pfam" id="PF00013">
    <property type="entry name" value="KH_1"/>
    <property type="match status" value="14"/>
</dbReference>
<dbReference type="InterPro" id="IPR057778">
    <property type="entry name" value="KH_Vigilin_N"/>
</dbReference>
<feature type="domain" description="K Homology" evidence="11">
    <location>
        <begin position="741"/>
        <end position="810"/>
    </location>
</feature>
<dbReference type="EMBL" id="AJWK01000757">
    <property type="status" value="NOT_ANNOTATED_CDS"/>
    <property type="molecule type" value="Genomic_DNA"/>
</dbReference>
<dbReference type="GO" id="GO:0003729">
    <property type="term" value="F:mRNA binding"/>
    <property type="evidence" value="ECO:0007669"/>
    <property type="project" value="TreeGrafter"/>
</dbReference>
<dbReference type="VEuPathDB" id="VectorBase:LLOJ000218"/>
<dbReference type="CDD" id="cd22407">
    <property type="entry name" value="KH-I_Vigilin_rpt3"/>
    <property type="match status" value="1"/>
</dbReference>
<dbReference type="PROSITE" id="PS51355">
    <property type="entry name" value="GLUTATHIONE_PEROXID_3"/>
    <property type="match status" value="1"/>
</dbReference>
<keyword evidence="6 8" id="KW-0694">RNA-binding</keyword>
<dbReference type="CDD" id="cd22412">
    <property type="entry name" value="KH-I_Vigilin_rpt9"/>
    <property type="match status" value="1"/>
</dbReference>
<dbReference type="Pfam" id="PF00255">
    <property type="entry name" value="GSHPx"/>
    <property type="match status" value="1"/>
</dbReference>
<dbReference type="PROSITE" id="PS50084">
    <property type="entry name" value="KH_TYPE_1"/>
    <property type="match status" value="14"/>
</dbReference>
<keyword evidence="9" id="KW-0175">Coiled coil</keyword>
<reference evidence="13" key="3">
    <citation type="submission" date="2020-05" db="UniProtKB">
        <authorList>
            <consortium name="EnsemblMetazoa"/>
        </authorList>
    </citation>
    <scope>IDENTIFICATION</scope>
    <source>
        <strain evidence="13">Jacobina</strain>
    </source>
</reference>
<evidence type="ECO:0000313" key="12">
    <source>
        <dbReference type="EMBL" id="MBC1180798.1"/>
    </source>
</evidence>
<organism evidence="13 14">
    <name type="scientific">Lutzomyia longipalpis</name>
    <name type="common">Sand fly</name>
    <dbReference type="NCBI Taxonomy" id="7200"/>
    <lineage>
        <taxon>Eukaryota</taxon>
        <taxon>Metazoa</taxon>
        <taxon>Ecdysozoa</taxon>
        <taxon>Arthropoda</taxon>
        <taxon>Hexapoda</taxon>
        <taxon>Insecta</taxon>
        <taxon>Pterygota</taxon>
        <taxon>Neoptera</taxon>
        <taxon>Endopterygota</taxon>
        <taxon>Diptera</taxon>
        <taxon>Nematocera</taxon>
        <taxon>Psychodoidea</taxon>
        <taxon>Psychodidae</taxon>
        <taxon>Lutzomyia</taxon>
        <taxon>Lutzomyia</taxon>
    </lineage>
</organism>
<feature type="compositionally biased region" description="Polar residues" evidence="10">
    <location>
        <begin position="1357"/>
        <end position="1368"/>
    </location>
</feature>
<name>A0A1B0GGU6_LUTLO</name>
<dbReference type="CDD" id="cd22405">
    <property type="entry name" value="KH-I_Vigilin_rpt1"/>
    <property type="match status" value="1"/>
</dbReference>
<proteinExistence type="inferred from homology"/>
<dbReference type="SUPFAM" id="SSF54791">
    <property type="entry name" value="Eukaryotic type KH-domain (KH-domain type I)"/>
    <property type="match status" value="13"/>
</dbReference>
<feature type="domain" description="K Homology" evidence="11">
    <location>
        <begin position="667"/>
        <end position="736"/>
    </location>
</feature>
<dbReference type="EnsemblMetazoa" id="LLOJ000218-RA">
    <property type="protein sequence ID" value="LLOJ000218-PA"/>
    <property type="gene ID" value="LLOJ000218"/>
</dbReference>
<comment type="subcellular location">
    <subcellularLocation>
        <location evidence="1">Cytoplasm</location>
    </subcellularLocation>
</comment>